<feature type="compositionally biased region" description="Basic and acidic residues" evidence="1">
    <location>
        <begin position="1"/>
        <end position="10"/>
    </location>
</feature>
<dbReference type="AlphaFoldDB" id="G3HEZ5"/>
<accession>G3HEZ5</accession>
<evidence type="ECO:0000256" key="1">
    <source>
        <dbReference type="SAM" id="MobiDB-lite"/>
    </source>
</evidence>
<gene>
    <name evidence="2" type="ORF">I79_009146</name>
</gene>
<reference evidence="3" key="1">
    <citation type="journal article" date="2011" name="Nat. Biotechnol.">
        <title>The genomic sequence of the Chinese hamster ovary (CHO)-K1 cell line.</title>
        <authorList>
            <person name="Xu X."/>
            <person name="Nagarajan H."/>
            <person name="Lewis N.E."/>
            <person name="Pan S."/>
            <person name="Cai Z."/>
            <person name="Liu X."/>
            <person name="Chen W."/>
            <person name="Xie M."/>
            <person name="Wang W."/>
            <person name="Hammond S."/>
            <person name="Andersen M.R."/>
            <person name="Neff N."/>
            <person name="Passarelli B."/>
            <person name="Koh W."/>
            <person name="Fan H.C."/>
            <person name="Wang J."/>
            <person name="Gui Y."/>
            <person name="Lee K.H."/>
            <person name="Betenbaugh M.J."/>
            <person name="Quake S.R."/>
            <person name="Famili I."/>
            <person name="Palsson B.O."/>
            <person name="Wang J."/>
        </authorList>
    </citation>
    <scope>NUCLEOTIDE SEQUENCE [LARGE SCALE GENOMIC DNA]</scope>
    <source>
        <strain evidence="3">CHO K1 cell line</strain>
    </source>
</reference>
<evidence type="ECO:0000313" key="2">
    <source>
        <dbReference type="EMBL" id="EGW06691.1"/>
    </source>
</evidence>
<dbReference type="InParanoid" id="G3HEZ5"/>
<protein>
    <submittedName>
        <fullName evidence="2">Uncharacterized protein</fullName>
    </submittedName>
</protein>
<dbReference type="EMBL" id="JH000323">
    <property type="protein sequence ID" value="EGW06691.1"/>
    <property type="molecule type" value="Genomic_DNA"/>
</dbReference>
<proteinExistence type="predicted"/>
<dbReference type="Proteomes" id="UP000001075">
    <property type="component" value="Unassembled WGS sequence"/>
</dbReference>
<name>G3HEZ5_CRIGR</name>
<feature type="region of interest" description="Disordered" evidence="1">
    <location>
        <begin position="1"/>
        <end position="21"/>
    </location>
</feature>
<organism evidence="2 3">
    <name type="scientific">Cricetulus griseus</name>
    <name type="common">Chinese hamster</name>
    <name type="synonym">Cricetulus barabensis griseus</name>
    <dbReference type="NCBI Taxonomy" id="10029"/>
    <lineage>
        <taxon>Eukaryota</taxon>
        <taxon>Metazoa</taxon>
        <taxon>Chordata</taxon>
        <taxon>Craniata</taxon>
        <taxon>Vertebrata</taxon>
        <taxon>Euteleostomi</taxon>
        <taxon>Mammalia</taxon>
        <taxon>Eutheria</taxon>
        <taxon>Euarchontoglires</taxon>
        <taxon>Glires</taxon>
        <taxon>Rodentia</taxon>
        <taxon>Myomorpha</taxon>
        <taxon>Muroidea</taxon>
        <taxon>Cricetidae</taxon>
        <taxon>Cricetinae</taxon>
        <taxon>Cricetulus</taxon>
    </lineage>
</organism>
<sequence length="55" mass="6029">MKGSLGEEVRPPLSSGSAAHVCTDSENERQAVYSSENLINTMNVTFLQALKTRFI</sequence>
<evidence type="ECO:0000313" key="3">
    <source>
        <dbReference type="Proteomes" id="UP000001075"/>
    </source>
</evidence>